<keyword evidence="1" id="KW-1133">Transmembrane helix</keyword>
<evidence type="ECO:0000313" key="3">
    <source>
        <dbReference type="Proteomes" id="UP000315400"/>
    </source>
</evidence>
<dbReference type="Proteomes" id="UP000315400">
    <property type="component" value="Unassembled WGS sequence"/>
</dbReference>
<comment type="caution">
    <text evidence="2">The sequence shown here is derived from an EMBL/GenBank/DDBJ whole genome shotgun (WGS) entry which is preliminary data.</text>
</comment>
<evidence type="ECO:0000256" key="1">
    <source>
        <dbReference type="SAM" id="Phobius"/>
    </source>
</evidence>
<keyword evidence="1" id="KW-0812">Transmembrane</keyword>
<reference evidence="2 3" key="1">
    <citation type="submission" date="2019-06" db="EMBL/GenBank/DDBJ databases">
        <title>Metagenome assembled Genome of Spiribacter salinus SL48-SHIP from the microbial mat of Salt Lake 48 (Novosibirsk region, Russia).</title>
        <authorList>
            <person name="Shipova A."/>
            <person name="Rozanov A.S."/>
            <person name="Bryanskaya A.V."/>
            <person name="Peltek S.E."/>
        </authorList>
    </citation>
    <scope>NUCLEOTIDE SEQUENCE [LARGE SCALE GENOMIC DNA]</scope>
    <source>
        <strain evidence="2">SL48-SHIP-2</strain>
    </source>
</reference>
<proteinExistence type="predicted"/>
<dbReference type="EMBL" id="VIFK01000050">
    <property type="protein sequence ID" value="TQE99603.1"/>
    <property type="molecule type" value="Genomic_DNA"/>
</dbReference>
<organism evidence="2 3">
    <name type="scientific">Spiribacter salinus</name>
    <dbReference type="NCBI Taxonomy" id="1335746"/>
    <lineage>
        <taxon>Bacteria</taxon>
        <taxon>Pseudomonadati</taxon>
        <taxon>Pseudomonadota</taxon>
        <taxon>Gammaproteobacteria</taxon>
        <taxon>Chromatiales</taxon>
        <taxon>Ectothiorhodospiraceae</taxon>
        <taxon>Spiribacter</taxon>
    </lineage>
</organism>
<accession>A0A540VTZ0</accession>
<evidence type="ECO:0000313" key="2">
    <source>
        <dbReference type="EMBL" id="TQE99603.1"/>
    </source>
</evidence>
<name>A0A540VTZ0_9GAMM</name>
<feature type="transmembrane region" description="Helical" evidence="1">
    <location>
        <begin position="12"/>
        <end position="30"/>
    </location>
</feature>
<gene>
    <name evidence="2" type="ORF">FKY71_07750</name>
</gene>
<sequence length="137" mass="15963">MTVDRLLAKIRSAIPYVLFVALFAGMAWVMDEDVELIDQWPDELRSARSGFCTVKTYRSCESGDWFGIYEDQTPSLNAYENNGRNIMGIMCLRWETEAGSFYMRIIETRGRTLLLCRMKDPAEIDRGEVLERMEQMR</sequence>
<dbReference type="AlphaFoldDB" id="A0A540VTZ0"/>
<protein>
    <submittedName>
        <fullName evidence="2">Uncharacterized protein</fullName>
    </submittedName>
</protein>
<keyword evidence="1" id="KW-0472">Membrane</keyword>